<sequence>MASKKRATISTLSSRGSAAGHGRSAASASTIRGGARGLATERQWHVAAKKGKEAATPAATSNAVKGAATPASTSAVGKQAATPATSVAGKKTTTPVTSVASKAVAMVPLPGIVAGPPDGQKSAAMKHIHQSAAASMRPHIHQREPRTSAGEDSATAADSAASTSARRAGHRSRAYAAARRSLLCPLPPPATRRGLSIAREERGER</sequence>
<feature type="compositionally biased region" description="Low complexity" evidence="1">
    <location>
        <begin position="13"/>
        <end position="29"/>
    </location>
</feature>
<evidence type="ECO:0000313" key="3">
    <source>
        <dbReference type="Proteomes" id="UP000000763"/>
    </source>
</evidence>
<evidence type="ECO:0000313" key="2">
    <source>
        <dbReference type="EMBL" id="AAM93737.1"/>
    </source>
</evidence>
<feature type="region of interest" description="Disordered" evidence="1">
    <location>
        <begin position="134"/>
        <end position="205"/>
    </location>
</feature>
<dbReference type="AlphaFoldDB" id="Q8LNQ4"/>
<dbReference type="EMBL" id="AC068951">
    <property type="protein sequence ID" value="AAM93737.1"/>
    <property type="molecule type" value="Genomic_DNA"/>
</dbReference>
<feature type="compositionally biased region" description="Low complexity" evidence="1">
    <location>
        <begin position="148"/>
        <end position="166"/>
    </location>
</feature>
<feature type="region of interest" description="Disordered" evidence="1">
    <location>
        <begin position="1"/>
        <end position="98"/>
    </location>
</feature>
<reference evidence="3" key="1">
    <citation type="journal article" date="2005" name="Nature">
        <title>The map-based sequence of the rice genome.</title>
        <authorList>
            <consortium name="International rice genome sequencing project (IRGSP)"/>
            <person name="Matsumoto T."/>
            <person name="Wu J."/>
            <person name="Kanamori H."/>
            <person name="Katayose Y."/>
            <person name="Fujisawa M."/>
            <person name="Namiki N."/>
            <person name="Mizuno H."/>
            <person name="Yamamoto K."/>
            <person name="Antonio B.A."/>
            <person name="Baba T."/>
            <person name="Sakata K."/>
            <person name="Nagamura Y."/>
            <person name="Aoki H."/>
            <person name="Arikawa K."/>
            <person name="Arita K."/>
            <person name="Bito T."/>
            <person name="Chiden Y."/>
            <person name="Fujitsuka N."/>
            <person name="Fukunaka R."/>
            <person name="Hamada M."/>
            <person name="Harada C."/>
            <person name="Hayashi A."/>
            <person name="Hijishita S."/>
            <person name="Honda M."/>
            <person name="Hosokawa S."/>
            <person name="Ichikawa Y."/>
            <person name="Idonuma A."/>
            <person name="Iijima M."/>
            <person name="Ikeda M."/>
            <person name="Ikeno M."/>
            <person name="Ito K."/>
            <person name="Ito S."/>
            <person name="Ito T."/>
            <person name="Ito Y."/>
            <person name="Ito Y."/>
            <person name="Iwabuchi A."/>
            <person name="Kamiya K."/>
            <person name="Karasawa W."/>
            <person name="Kurita K."/>
            <person name="Katagiri S."/>
            <person name="Kikuta A."/>
            <person name="Kobayashi H."/>
            <person name="Kobayashi N."/>
            <person name="Machita K."/>
            <person name="Maehara T."/>
            <person name="Masukawa M."/>
            <person name="Mizubayashi T."/>
            <person name="Mukai Y."/>
            <person name="Nagasaki H."/>
            <person name="Nagata Y."/>
            <person name="Naito S."/>
            <person name="Nakashima M."/>
            <person name="Nakama Y."/>
            <person name="Nakamichi Y."/>
            <person name="Nakamura M."/>
            <person name="Meguro A."/>
            <person name="Negishi M."/>
            <person name="Ohta I."/>
            <person name="Ohta T."/>
            <person name="Okamoto M."/>
            <person name="Ono N."/>
            <person name="Saji S."/>
            <person name="Sakaguchi M."/>
            <person name="Sakai K."/>
            <person name="Shibata M."/>
            <person name="Shimokawa T."/>
            <person name="Song J."/>
            <person name="Takazaki Y."/>
            <person name="Terasawa K."/>
            <person name="Tsugane M."/>
            <person name="Tsuji K."/>
            <person name="Ueda S."/>
            <person name="Waki K."/>
            <person name="Yamagata H."/>
            <person name="Yamamoto M."/>
            <person name="Yamamoto S."/>
            <person name="Yamane H."/>
            <person name="Yoshiki S."/>
            <person name="Yoshihara R."/>
            <person name="Yukawa K."/>
            <person name="Zhong H."/>
            <person name="Yano M."/>
            <person name="Yuan Q."/>
            <person name="Ouyang S."/>
            <person name="Liu J."/>
            <person name="Jones K.M."/>
            <person name="Gansberger K."/>
            <person name="Moffat K."/>
            <person name="Hill J."/>
            <person name="Bera J."/>
            <person name="Fadrosh D."/>
            <person name="Jin S."/>
            <person name="Johri S."/>
            <person name="Kim M."/>
            <person name="Overton L."/>
            <person name="Reardon M."/>
            <person name="Tsitrin T."/>
            <person name="Vuong H."/>
            <person name="Weaver B."/>
            <person name="Ciecko A."/>
            <person name="Tallon L."/>
            <person name="Jackson J."/>
            <person name="Pai G."/>
            <person name="Aken S.V."/>
            <person name="Utterback T."/>
            <person name="Reidmuller S."/>
            <person name="Feldblyum T."/>
            <person name="Hsiao J."/>
            <person name="Zismann V."/>
            <person name="Iobst S."/>
            <person name="de Vazeille A.R."/>
            <person name="Buell C.R."/>
            <person name="Ying K."/>
            <person name="Li Y."/>
            <person name="Lu T."/>
            <person name="Huang Y."/>
            <person name="Zhao Q."/>
            <person name="Feng Q."/>
            <person name="Zhang L."/>
            <person name="Zhu J."/>
            <person name="Weng Q."/>
            <person name="Mu J."/>
            <person name="Lu Y."/>
            <person name="Fan D."/>
            <person name="Liu Y."/>
            <person name="Guan J."/>
            <person name="Zhang Y."/>
            <person name="Yu S."/>
            <person name="Liu X."/>
            <person name="Zhang Y."/>
            <person name="Hong G."/>
            <person name="Han B."/>
            <person name="Choisne N."/>
            <person name="Demange N."/>
            <person name="Orjeda G."/>
            <person name="Samain S."/>
            <person name="Cattolico L."/>
            <person name="Pelletier E."/>
            <person name="Couloux A."/>
            <person name="Segurens B."/>
            <person name="Wincker P."/>
            <person name="D'Hont A."/>
            <person name="Scarpelli C."/>
            <person name="Weissenbach J."/>
            <person name="Salanoubat M."/>
            <person name="Quetier F."/>
            <person name="Yu Y."/>
            <person name="Kim H.R."/>
            <person name="Rambo T."/>
            <person name="Currie J."/>
            <person name="Collura K."/>
            <person name="Luo M."/>
            <person name="Yang T."/>
            <person name="Ammiraju J.S.S."/>
            <person name="Engler F."/>
            <person name="Soderlund C."/>
            <person name="Wing R.A."/>
            <person name="Palmer L.E."/>
            <person name="de la Bastide M."/>
            <person name="Spiegel L."/>
            <person name="Nascimento L."/>
            <person name="Zutavern T."/>
            <person name="O'Shaughnessy A."/>
            <person name="Dike S."/>
            <person name="Dedhia N."/>
            <person name="Preston R."/>
            <person name="Balija V."/>
            <person name="McCombie W.R."/>
            <person name="Chow T."/>
            <person name="Chen H."/>
            <person name="Chung M."/>
            <person name="Chen C."/>
            <person name="Shaw J."/>
            <person name="Wu H."/>
            <person name="Hsiao K."/>
            <person name="Chao Y."/>
            <person name="Chu M."/>
            <person name="Cheng C."/>
            <person name="Hour A."/>
            <person name="Lee P."/>
            <person name="Lin S."/>
            <person name="Lin Y."/>
            <person name="Liou J."/>
            <person name="Liu S."/>
            <person name="Hsing Y."/>
            <person name="Raghuvanshi S."/>
            <person name="Mohanty A."/>
            <person name="Bharti A.K."/>
            <person name="Gaur A."/>
            <person name="Gupta V."/>
            <person name="Kumar D."/>
            <person name="Ravi V."/>
            <person name="Vij S."/>
            <person name="Kapur A."/>
            <person name="Khurana P."/>
            <person name="Khurana P."/>
            <person name="Khurana J.P."/>
            <person name="Tyagi A.K."/>
            <person name="Gaikwad K."/>
            <person name="Singh A."/>
            <person name="Dalal V."/>
            <person name="Srivastava S."/>
            <person name="Dixit A."/>
            <person name="Pal A.K."/>
            <person name="Ghazi I.A."/>
            <person name="Yadav M."/>
            <person name="Pandit A."/>
            <person name="Bhargava A."/>
            <person name="Sureshbabu K."/>
            <person name="Batra K."/>
            <person name="Sharma T.R."/>
            <person name="Mohapatra T."/>
            <person name="Singh N.K."/>
            <person name="Messing J."/>
            <person name="Nelson A.B."/>
            <person name="Fuks G."/>
            <person name="Kavchok S."/>
            <person name="Keizer G."/>
            <person name="Linton E."/>
            <person name="Llaca V."/>
            <person name="Song R."/>
            <person name="Tanyolac B."/>
            <person name="Young S."/>
            <person name="Ho-Il K."/>
            <person name="Hahn J.H."/>
            <person name="Sangsakoo G."/>
            <person name="Vanavichit A."/>
            <person name="de Mattos Luiz.A.T."/>
            <person name="Zimmer P.D."/>
            <person name="Malone G."/>
            <person name="Dellagostin O."/>
            <person name="de Oliveira A.C."/>
            <person name="Bevan M."/>
            <person name="Bancroft I."/>
            <person name="Minx P."/>
            <person name="Cordum H."/>
            <person name="Wilson R."/>
            <person name="Cheng Z."/>
            <person name="Jin W."/>
            <person name="Jiang J."/>
            <person name="Leong S.A."/>
            <person name="Iwama H."/>
            <person name="Gojobori T."/>
            <person name="Itoh T."/>
            <person name="Niimura Y."/>
            <person name="Fujii Y."/>
            <person name="Habara T."/>
            <person name="Sakai H."/>
            <person name="Sato Y."/>
            <person name="Wilson G."/>
            <person name="Kumar K."/>
            <person name="McCouch S."/>
            <person name="Juretic N."/>
            <person name="Hoen D."/>
            <person name="Wright S."/>
            <person name="Bruskiewich R."/>
            <person name="Bureau T."/>
            <person name="Miyao A."/>
            <person name="Hirochika H."/>
            <person name="Nishikawa T."/>
            <person name="Kadowaki K."/>
            <person name="Sugiura M."/>
            <person name="Burr B."/>
            <person name="Sasaki T."/>
        </authorList>
    </citation>
    <scope>NUCLEOTIDE SEQUENCE [LARGE SCALE GENOMIC DNA]</scope>
    <source>
        <strain evidence="3">cv. Nipponbare</strain>
    </source>
</reference>
<accession>Q8LNQ4</accession>
<name>Q8LNQ4_ORYSJ</name>
<evidence type="ECO:0000256" key="1">
    <source>
        <dbReference type="SAM" id="MobiDB-lite"/>
    </source>
</evidence>
<proteinExistence type="predicted"/>
<dbReference type="Proteomes" id="UP000000763">
    <property type="component" value="Chromosome 10"/>
</dbReference>
<gene>
    <name evidence="2" type="primary">OSJNBa0042E19.33</name>
</gene>
<reference evidence="3" key="2">
    <citation type="journal article" date="2008" name="Nucleic Acids Res.">
        <title>The rice annotation project database (RAP-DB): 2008 update.</title>
        <authorList>
            <consortium name="The rice annotation project (RAP)"/>
        </authorList>
    </citation>
    <scope>GENOME REANNOTATION</scope>
    <source>
        <strain evidence="3">cv. Nipponbare</strain>
    </source>
</reference>
<protein>
    <submittedName>
        <fullName evidence="2">Glycopeptide</fullName>
    </submittedName>
</protein>
<organism evidence="2 3">
    <name type="scientific">Oryza sativa subsp. japonica</name>
    <name type="common">Rice</name>
    <dbReference type="NCBI Taxonomy" id="39947"/>
    <lineage>
        <taxon>Eukaryota</taxon>
        <taxon>Viridiplantae</taxon>
        <taxon>Streptophyta</taxon>
        <taxon>Embryophyta</taxon>
        <taxon>Tracheophyta</taxon>
        <taxon>Spermatophyta</taxon>
        <taxon>Magnoliopsida</taxon>
        <taxon>Liliopsida</taxon>
        <taxon>Poales</taxon>
        <taxon>Poaceae</taxon>
        <taxon>BOP clade</taxon>
        <taxon>Oryzoideae</taxon>
        <taxon>Oryzeae</taxon>
        <taxon>Oryzinae</taxon>
        <taxon>Oryza</taxon>
        <taxon>Oryza sativa</taxon>
    </lineage>
</organism>